<dbReference type="Gene3D" id="1.10.260.40">
    <property type="entry name" value="lambda repressor-like DNA-binding domains"/>
    <property type="match status" value="1"/>
</dbReference>
<proteinExistence type="predicted"/>
<sequence length="197" mass="22030">MLSKTLAEGLEQYEIGSKIRALRLKKGMALAQLGQHSGLSTAMLSKIERDQIFPTLPTLLRIAMVFGVGLDHFFTENEDRPLVAITRKKERMRFPERKDMEGETYFFESLNFPSTDKKLDGYLAEFSMESEPSEPHAHDGVELVYVIKGRLAIAIDGEERLLDEGDAIYFDSRVSHSYRRAGRGACSALVIVAAEGG</sequence>
<dbReference type="Gene3D" id="2.60.120.10">
    <property type="entry name" value="Jelly Rolls"/>
    <property type="match status" value="1"/>
</dbReference>
<dbReference type="InterPro" id="IPR013096">
    <property type="entry name" value="Cupin_2"/>
</dbReference>
<dbReference type="SUPFAM" id="SSF47413">
    <property type="entry name" value="lambda repressor-like DNA-binding domains"/>
    <property type="match status" value="1"/>
</dbReference>
<dbReference type="SMART" id="SM00530">
    <property type="entry name" value="HTH_XRE"/>
    <property type="match status" value="1"/>
</dbReference>
<dbReference type="InterPro" id="IPR011051">
    <property type="entry name" value="RmlC_Cupin_sf"/>
</dbReference>
<dbReference type="Pfam" id="PF07883">
    <property type="entry name" value="Cupin_2"/>
    <property type="match status" value="1"/>
</dbReference>
<dbReference type="CDD" id="cd00093">
    <property type="entry name" value="HTH_XRE"/>
    <property type="match status" value="1"/>
</dbReference>
<dbReference type="InterPro" id="IPR014710">
    <property type="entry name" value="RmlC-like_jellyroll"/>
</dbReference>
<evidence type="ECO:0000313" key="4">
    <source>
        <dbReference type="Proteomes" id="UP000239504"/>
    </source>
</evidence>
<dbReference type="PANTHER" id="PTHR46797">
    <property type="entry name" value="HTH-TYPE TRANSCRIPTIONAL REGULATOR"/>
    <property type="match status" value="1"/>
</dbReference>
<accession>A0A2S7K8H0</accession>
<dbReference type="InterPro" id="IPR010982">
    <property type="entry name" value="Lambda_DNA-bd_dom_sf"/>
</dbReference>
<keyword evidence="1" id="KW-0238">DNA-binding</keyword>
<evidence type="ECO:0000256" key="1">
    <source>
        <dbReference type="ARBA" id="ARBA00023125"/>
    </source>
</evidence>
<dbReference type="CDD" id="cd02209">
    <property type="entry name" value="cupin_XRE_C"/>
    <property type="match status" value="1"/>
</dbReference>
<reference evidence="3 4" key="1">
    <citation type="submission" date="2017-12" db="EMBL/GenBank/DDBJ databases">
        <authorList>
            <person name="Hurst M.R.H."/>
        </authorList>
    </citation>
    <scope>NUCLEOTIDE SEQUENCE [LARGE SCALE GENOMIC DNA]</scope>
    <source>
        <strain evidence="3 4">SY-3-19</strain>
    </source>
</reference>
<dbReference type="GO" id="GO:0003677">
    <property type="term" value="F:DNA binding"/>
    <property type="evidence" value="ECO:0007669"/>
    <property type="project" value="UniProtKB-KW"/>
</dbReference>
<dbReference type="Pfam" id="PF01381">
    <property type="entry name" value="HTH_3"/>
    <property type="match status" value="1"/>
</dbReference>
<dbReference type="OrthoDB" id="9805356at2"/>
<keyword evidence="4" id="KW-1185">Reference proteome</keyword>
<dbReference type="InterPro" id="IPR050807">
    <property type="entry name" value="TransReg_Diox_bact_type"/>
</dbReference>
<evidence type="ECO:0000259" key="2">
    <source>
        <dbReference type="PROSITE" id="PS50943"/>
    </source>
</evidence>
<dbReference type="SUPFAM" id="SSF51182">
    <property type="entry name" value="RmlC-like cupins"/>
    <property type="match status" value="1"/>
</dbReference>
<dbReference type="AlphaFoldDB" id="A0A2S7K8H0"/>
<name>A0A2S7K8H0_9PROT</name>
<dbReference type="GO" id="GO:0005829">
    <property type="term" value="C:cytosol"/>
    <property type="evidence" value="ECO:0007669"/>
    <property type="project" value="TreeGrafter"/>
</dbReference>
<feature type="domain" description="HTH cro/C1-type" evidence="2">
    <location>
        <begin position="19"/>
        <end position="73"/>
    </location>
</feature>
<dbReference type="GO" id="GO:0003700">
    <property type="term" value="F:DNA-binding transcription factor activity"/>
    <property type="evidence" value="ECO:0007669"/>
    <property type="project" value="TreeGrafter"/>
</dbReference>
<dbReference type="PANTHER" id="PTHR46797:SF19">
    <property type="entry name" value="BLL2473 PROTEIN"/>
    <property type="match status" value="1"/>
</dbReference>
<gene>
    <name evidence="3" type="ORF">CW354_06890</name>
</gene>
<dbReference type="PROSITE" id="PS50943">
    <property type="entry name" value="HTH_CROC1"/>
    <property type="match status" value="1"/>
</dbReference>
<dbReference type="InterPro" id="IPR001387">
    <property type="entry name" value="Cro/C1-type_HTH"/>
</dbReference>
<dbReference type="EMBL" id="PJCH01000005">
    <property type="protein sequence ID" value="PQA88790.1"/>
    <property type="molecule type" value="Genomic_DNA"/>
</dbReference>
<protein>
    <submittedName>
        <fullName evidence="3">Transcriptional regulator</fullName>
    </submittedName>
</protein>
<dbReference type="Proteomes" id="UP000239504">
    <property type="component" value="Unassembled WGS sequence"/>
</dbReference>
<dbReference type="RefSeq" id="WP_104830027.1">
    <property type="nucleotide sequence ID" value="NZ_PJCH01000005.1"/>
</dbReference>
<organism evidence="3 4">
    <name type="scientific">Hyphococcus luteus</name>
    <dbReference type="NCBI Taxonomy" id="2058213"/>
    <lineage>
        <taxon>Bacteria</taxon>
        <taxon>Pseudomonadati</taxon>
        <taxon>Pseudomonadota</taxon>
        <taxon>Alphaproteobacteria</taxon>
        <taxon>Parvularculales</taxon>
        <taxon>Parvularculaceae</taxon>
        <taxon>Hyphococcus</taxon>
    </lineage>
</organism>
<evidence type="ECO:0000313" key="3">
    <source>
        <dbReference type="EMBL" id="PQA88790.1"/>
    </source>
</evidence>
<comment type="caution">
    <text evidence="3">The sequence shown here is derived from an EMBL/GenBank/DDBJ whole genome shotgun (WGS) entry which is preliminary data.</text>
</comment>